<evidence type="ECO:0000313" key="2">
    <source>
        <dbReference type="EMBL" id="KXV02042.1"/>
    </source>
</evidence>
<evidence type="ECO:0000313" key="3">
    <source>
        <dbReference type="Proteomes" id="UP000075573"/>
    </source>
</evidence>
<protein>
    <submittedName>
        <fullName evidence="2">Uncharacterized protein</fullName>
    </submittedName>
</protein>
<reference evidence="2 3" key="1">
    <citation type="submission" date="2015-06" db="EMBL/GenBank/DDBJ databases">
        <title>Improved classification and identification of acetic acid bacteria using matrix-assisted laser desorption/ionization time-of-flight mass spectrometry; Gluconobacter nephelii and Gluconobacter uchimurae are later heterotypic synonyms of Gluconobacter japonicus and Gluconobacter oxydans, respectively.</title>
        <authorList>
            <person name="Li L."/>
            <person name="Cleenwerck I."/>
            <person name="De Vuyst L."/>
            <person name="Vandamme P."/>
        </authorList>
    </citation>
    <scope>NUCLEOTIDE SEQUENCE [LARGE SCALE GENOMIC DNA]</scope>
    <source>
        <strain evidence="2 3">LMG 1764</strain>
    </source>
</reference>
<dbReference type="RefSeq" id="WP_062494673.1">
    <property type="nucleotide sequence ID" value="NZ_LHZB01000104.1"/>
</dbReference>
<dbReference type="AlphaFoldDB" id="A0A149QXK8"/>
<gene>
    <name evidence="2" type="ORF">AD929_04360</name>
</gene>
<dbReference type="EMBL" id="LHZB01000104">
    <property type="protein sequence ID" value="KXV02042.1"/>
    <property type="molecule type" value="Genomic_DNA"/>
</dbReference>
<comment type="caution">
    <text evidence="2">The sequence shown here is derived from an EMBL/GenBank/DDBJ whole genome shotgun (WGS) entry which is preliminary data.</text>
</comment>
<sequence length="280" mass="30361">MVGTSQRDLMLQMAVTGLDGSGRPAAFQEQFRACRVFRHPDRGALDSSRERGECTIDVCLSYGDAFDVRVAASSGVFGRIERTLEATDAWAAAAIISDTARNRQHRTLHVHASDEVWDALDELTGEQGAGDVMLHAGPPDGSDEINGTDGSGQHDSLHQSADAESGTVFLLLEPENLDTVGLETDLGFRVQGLQFGKTGYDCAGQIVFDGRRIGSLGKAHDLSISEAGQLASLKVRPSRLSYVVSRSGRPFVMVMVDVAQTIRELIGRFDNHDIFEILRQ</sequence>
<name>A0A149QXK8_9PROT</name>
<dbReference type="Proteomes" id="UP000075573">
    <property type="component" value="Unassembled WGS sequence"/>
</dbReference>
<dbReference type="PATRIC" id="fig|442.7.peg.2353"/>
<organism evidence="2 3">
    <name type="scientific">Gluconobacter potus</name>
    <dbReference type="NCBI Taxonomy" id="2724927"/>
    <lineage>
        <taxon>Bacteria</taxon>
        <taxon>Pseudomonadati</taxon>
        <taxon>Pseudomonadota</taxon>
        <taxon>Alphaproteobacteria</taxon>
        <taxon>Acetobacterales</taxon>
        <taxon>Acetobacteraceae</taxon>
        <taxon>Gluconobacter</taxon>
    </lineage>
</organism>
<proteinExistence type="predicted"/>
<feature type="region of interest" description="Disordered" evidence="1">
    <location>
        <begin position="138"/>
        <end position="159"/>
    </location>
</feature>
<accession>A0A149QXK8</accession>
<evidence type="ECO:0000256" key="1">
    <source>
        <dbReference type="SAM" id="MobiDB-lite"/>
    </source>
</evidence>